<dbReference type="PANTHER" id="PTHR43309:SF3">
    <property type="entry name" value="5-OXOPROLINASE SUBUNIT C"/>
    <property type="match status" value="1"/>
</dbReference>
<keyword evidence="2" id="KW-0378">Hydrolase</keyword>
<evidence type="ECO:0000256" key="3">
    <source>
        <dbReference type="ARBA" id="ARBA00022840"/>
    </source>
</evidence>
<dbReference type="Gene3D" id="2.40.100.10">
    <property type="entry name" value="Cyclophilin-like"/>
    <property type="match status" value="1"/>
</dbReference>
<keyword evidence="6" id="KW-1185">Reference proteome</keyword>
<dbReference type="SMART" id="SM00797">
    <property type="entry name" value="AHS2"/>
    <property type="match status" value="1"/>
</dbReference>
<dbReference type="GO" id="GO:0005524">
    <property type="term" value="F:ATP binding"/>
    <property type="evidence" value="ECO:0007669"/>
    <property type="project" value="UniProtKB-KW"/>
</dbReference>
<organism evidence="5 6">
    <name type="scientific">Gellertiella hungarica</name>
    <dbReference type="NCBI Taxonomy" id="1572859"/>
    <lineage>
        <taxon>Bacteria</taxon>
        <taxon>Pseudomonadati</taxon>
        <taxon>Pseudomonadota</taxon>
        <taxon>Alphaproteobacteria</taxon>
        <taxon>Hyphomicrobiales</taxon>
        <taxon>Rhizobiaceae</taxon>
        <taxon>Gellertiella</taxon>
    </lineage>
</organism>
<dbReference type="InterPro" id="IPR029000">
    <property type="entry name" value="Cyclophilin-like_dom_sf"/>
</dbReference>
<sequence length="332" mass="35769">MIEILTTGHGNSVQDRGRYGYLDAGVGRSGAMDRLALDIANLMAGNGADAAGIEISVFPFRLRFHADCQVAFAGADSPVTLAGRALPSLWSAPARARDELRIEPPTAGARVYLAFEGGLDVPLVLGSRSTDLKSGWGGHEGRGLHRGDRLNLLPVANRPDRNHLPAGFGLDVTALRGSMDHPGHLRVLPGAEWAAFGEAGQRLLCETPWQVGKKANRQGYRLLGPELQPESKRELFSHGIMPGTVQVPPNGQPIIQLAEANTCGGYAKIAHVVEADLWRLGQLKPGDPIRFRPISREEAIEALREESRAFSALRRAVRMITRNYAAFEGAGA</sequence>
<name>A0A7W6J340_9HYPH</name>
<dbReference type="NCBIfam" id="TIGR00724">
    <property type="entry name" value="urea_amlyse_rel"/>
    <property type="match status" value="1"/>
</dbReference>
<dbReference type="Pfam" id="PF02626">
    <property type="entry name" value="CT_A_B"/>
    <property type="match status" value="1"/>
</dbReference>
<comment type="caution">
    <text evidence="5">The sequence shown here is derived from an EMBL/GenBank/DDBJ whole genome shotgun (WGS) entry which is preliminary data.</text>
</comment>
<proteinExistence type="predicted"/>
<accession>A0A7W6J340</accession>
<dbReference type="EMBL" id="JACIEZ010000002">
    <property type="protein sequence ID" value="MBB4063869.1"/>
    <property type="molecule type" value="Genomic_DNA"/>
</dbReference>
<dbReference type="InterPro" id="IPR052708">
    <property type="entry name" value="PxpC"/>
</dbReference>
<keyword evidence="3" id="KW-0067">ATP-binding</keyword>
<dbReference type="AlphaFoldDB" id="A0A7W6J340"/>
<evidence type="ECO:0000259" key="4">
    <source>
        <dbReference type="SMART" id="SM00797"/>
    </source>
</evidence>
<reference evidence="5 6" key="1">
    <citation type="submission" date="2020-08" db="EMBL/GenBank/DDBJ databases">
        <title>Genomic Encyclopedia of Type Strains, Phase IV (KMG-IV): sequencing the most valuable type-strain genomes for metagenomic binning, comparative biology and taxonomic classification.</title>
        <authorList>
            <person name="Goeker M."/>
        </authorList>
    </citation>
    <scope>NUCLEOTIDE SEQUENCE [LARGE SCALE GENOMIC DNA]</scope>
    <source>
        <strain evidence="5 6">DSM 29853</strain>
    </source>
</reference>
<evidence type="ECO:0000256" key="1">
    <source>
        <dbReference type="ARBA" id="ARBA00022741"/>
    </source>
</evidence>
<dbReference type="InterPro" id="IPR003778">
    <property type="entry name" value="CT_A_B"/>
</dbReference>
<dbReference type="GO" id="GO:0016787">
    <property type="term" value="F:hydrolase activity"/>
    <property type="evidence" value="ECO:0007669"/>
    <property type="project" value="UniProtKB-KW"/>
</dbReference>
<dbReference type="RefSeq" id="WP_183365102.1">
    <property type="nucleotide sequence ID" value="NZ_JACIEZ010000002.1"/>
</dbReference>
<gene>
    <name evidence="5" type="ORF">GGR23_001046</name>
</gene>
<evidence type="ECO:0000256" key="2">
    <source>
        <dbReference type="ARBA" id="ARBA00022801"/>
    </source>
</evidence>
<dbReference type="SUPFAM" id="SSF50891">
    <property type="entry name" value="Cyclophilin-like"/>
    <property type="match status" value="1"/>
</dbReference>
<evidence type="ECO:0000313" key="6">
    <source>
        <dbReference type="Proteomes" id="UP000528286"/>
    </source>
</evidence>
<feature type="domain" description="Carboxyltransferase" evidence="4">
    <location>
        <begin position="23"/>
        <end position="309"/>
    </location>
</feature>
<protein>
    <submittedName>
        <fullName evidence="5">Biotin-dependent carboxylase-like uncharacterized protein</fullName>
    </submittedName>
</protein>
<dbReference type="PANTHER" id="PTHR43309">
    <property type="entry name" value="5-OXOPROLINASE SUBUNIT C"/>
    <property type="match status" value="1"/>
</dbReference>
<dbReference type="Proteomes" id="UP000528286">
    <property type="component" value="Unassembled WGS sequence"/>
</dbReference>
<evidence type="ECO:0000313" key="5">
    <source>
        <dbReference type="EMBL" id="MBB4063869.1"/>
    </source>
</evidence>
<keyword evidence="1" id="KW-0547">Nucleotide-binding</keyword>